<evidence type="ECO:0000313" key="2">
    <source>
        <dbReference type="Proteomes" id="UP000503320"/>
    </source>
</evidence>
<reference evidence="1 2" key="1">
    <citation type="submission" date="2019-03" db="EMBL/GenBank/DDBJ databases">
        <title>Complete Genome Sequence of Allofrancisella frigidaquae Strain SYSU 10HL1970 Isolated from Water-Cooling Systems in China.</title>
        <authorList>
            <person name="Ohrman C."/>
            <person name="Uneklint I."/>
            <person name="Sjodin A."/>
        </authorList>
    </citation>
    <scope>NUCLEOTIDE SEQUENCE [LARGE SCALE GENOMIC DNA]</scope>
    <source>
        <strain evidence="1 2">SYSU 10HL1970</strain>
    </source>
</reference>
<dbReference type="KEGG" id="afri:E3E15_02845"/>
<evidence type="ECO:0000313" key="1">
    <source>
        <dbReference type="EMBL" id="QIV94350.1"/>
    </source>
</evidence>
<proteinExistence type="predicted"/>
<accession>A0A6M3HTJ1</accession>
<name>A0A6M3HTJ1_9GAMM</name>
<organism evidence="1 2">
    <name type="scientific">Allofrancisella frigidaquae</name>
    <dbReference type="NCBI Taxonomy" id="1085644"/>
    <lineage>
        <taxon>Bacteria</taxon>
        <taxon>Pseudomonadati</taxon>
        <taxon>Pseudomonadota</taxon>
        <taxon>Gammaproteobacteria</taxon>
        <taxon>Thiotrichales</taxon>
        <taxon>Francisellaceae</taxon>
        <taxon>Allofrancisella</taxon>
    </lineage>
</organism>
<dbReference type="AlphaFoldDB" id="A0A6M3HTJ1"/>
<dbReference type="Proteomes" id="UP000503320">
    <property type="component" value="Chromosome"/>
</dbReference>
<keyword evidence="2" id="KW-1185">Reference proteome</keyword>
<dbReference type="RefSeq" id="WP_172106516.1">
    <property type="nucleotide sequence ID" value="NZ_CP038017.1"/>
</dbReference>
<dbReference type="EMBL" id="CP038017">
    <property type="protein sequence ID" value="QIV94350.1"/>
    <property type="molecule type" value="Genomic_DNA"/>
</dbReference>
<gene>
    <name evidence="1" type="ORF">E3E15_02845</name>
</gene>
<sequence>MSLYIKNKTSISSLNINEIFFGKTKKRSLEIINNLLVREKQKNTNDISINSITPAKTSSFISSNKGIVERKKWIIKTNDLNHSSLINKSQNLNDSNSIPDFVNKSQIFNDYDSSNNNSIHYNQNQWLKNMGKSTLGESRLIDDSLLINDPNSSVNLSYSITEIRDTAITSLCLSNESLDLLQELQISQNTNLQTEYLENIMQLSQNHHQLKKMVESSLINSTTGRRKWEKPINGTNSQLNPELQKIFGVAPGELQRKYNDAMQNQNISMNTSLTNPITGHRKWENLLMEQILN</sequence>
<protein>
    <submittedName>
        <fullName evidence="1">Uncharacterized protein</fullName>
    </submittedName>
</protein>